<name>A0A6B7M1K4_9CAUD</name>
<protein>
    <submittedName>
        <fullName evidence="2">Tailspike protein</fullName>
    </submittedName>
</protein>
<dbReference type="Proteomes" id="UP000466094">
    <property type="component" value="Segment"/>
</dbReference>
<evidence type="ECO:0000256" key="1">
    <source>
        <dbReference type="SAM" id="Coils"/>
    </source>
</evidence>
<evidence type="ECO:0000313" key="2">
    <source>
        <dbReference type="EMBL" id="QFG06960.1"/>
    </source>
</evidence>
<feature type="coiled-coil region" evidence="1">
    <location>
        <begin position="122"/>
        <end position="149"/>
    </location>
</feature>
<keyword evidence="3" id="KW-1185">Reference proteome</keyword>
<reference evidence="2 3" key="1">
    <citation type="submission" date="2019-08" db="EMBL/GenBank/DDBJ databases">
        <authorList>
            <person name="Popova A.V."/>
            <person name="Shneider M.M."/>
            <person name="Mikhailova Y.V."/>
            <person name="Shagin D.A."/>
        </authorList>
    </citation>
    <scope>NUCLEOTIDE SEQUENCE [LARGE SCALE GENOMIC DNA]</scope>
</reference>
<gene>
    <name evidence="2" type="ORF">APK48_43</name>
</gene>
<keyword evidence="1" id="KW-0175">Coiled coil</keyword>
<sequence>MNILRSFTETVVTTPTDTFPISFEYDEKYDAVHVFLNDVAVEDLGYTVSQVNAVTLKIEPAIPEGTVRIERETDIDKMKYIFDAGALFIDQNVDADFKQIVHSQQEVRDGFIKLRGDVLPLVHGLQEALKQAQDASQAAQEAADAAEEAAQVTRSASNVIDSSGVTQQVINNGVVNVSDLLSISEPALNSRMYVHATSSWYTFKPSLTAETNGVTVVGKWEMDLQPVYYASWFCSGTSNLNPKQDEFMVGYIYACSKGRPFVVDLPVYVNSTRKQSGFYNQVHYAVVAQSDSVLWFTPKGSLIQVGTEVAAYSILSLYGASNFYIHRPTIVGERHTATGSSGESGFGLAITGCSNGIIEYPTVSSCRGDNIYIGQEYFNNNASNLIPNNIRINKLTSTDAYRNGLTLSAGVDIFIDTPMIRNVSGTAPEACIDIEPEEGLSVRSHLKNVVVHNATLLNGNSVGVLHWINGSRDVDVKFTGTTSISGCYYVLGCNGSSTDWSSVQCSGGVWYEKLMFDHRITGSTKGVFDVSTPTRGKGIPIYIDTLEIHTLATKVGDSIGFLFDGRYTYSGNFKVNKLTITDHGLPTLVNMVRSQTGNVVLEHVKIPIDPRTKLNHYDGVGTYSCGDYVDIGGYEEVNVANISTAYLLANTQLCTPANDGSGALYNRITTIPNVGRRLTYKLSDNTITVGYGVQTVTPFLEVPRIECTSKGGYVTIDNTGAQPQVSSIFRAWGLGSVVVN</sequence>
<dbReference type="EMBL" id="MN294712">
    <property type="protein sequence ID" value="QFG06960.1"/>
    <property type="molecule type" value="Genomic_DNA"/>
</dbReference>
<proteinExistence type="predicted"/>
<evidence type="ECO:0000313" key="3">
    <source>
        <dbReference type="Proteomes" id="UP000466094"/>
    </source>
</evidence>
<accession>A0A6B7M1K4</accession>
<organism evidence="2 3">
    <name type="scientific">Acinetobacter phage vB_AbaP_APK48</name>
    <dbReference type="NCBI Taxonomy" id="2608299"/>
    <lineage>
        <taxon>Viruses</taxon>
        <taxon>Duplodnaviria</taxon>
        <taxon>Heunggongvirae</taxon>
        <taxon>Uroviricota</taxon>
        <taxon>Caudoviricetes</taxon>
        <taxon>Autographivirales</taxon>
        <taxon>Autoscriptoviridae</taxon>
        <taxon>Beijerinckvirinae</taxon>
        <taxon>Friunavirus</taxon>
        <taxon>Friunavirus APK48</taxon>
    </lineage>
</organism>